<comment type="caution">
    <text evidence="2">The sequence shown here is derived from an EMBL/GenBank/DDBJ whole genome shotgun (WGS) entry which is preliminary data.</text>
</comment>
<protein>
    <submittedName>
        <fullName evidence="2">Uncharacterized protein</fullName>
    </submittedName>
</protein>
<gene>
    <name evidence="2" type="ORF">AAFF_G00073420</name>
</gene>
<accession>A0AAD7WDF5</accession>
<proteinExistence type="predicted"/>
<name>A0AAD7WDF5_9TELE</name>
<organism evidence="2 3">
    <name type="scientific">Aldrovandia affinis</name>
    <dbReference type="NCBI Taxonomy" id="143900"/>
    <lineage>
        <taxon>Eukaryota</taxon>
        <taxon>Metazoa</taxon>
        <taxon>Chordata</taxon>
        <taxon>Craniata</taxon>
        <taxon>Vertebrata</taxon>
        <taxon>Euteleostomi</taxon>
        <taxon>Actinopterygii</taxon>
        <taxon>Neopterygii</taxon>
        <taxon>Teleostei</taxon>
        <taxon>Notacanthiformes</taxon>
        <taxon>Halosauridae</taxon>
        <taxon>Aldrovandia</taxon>
    </lineage>
</organism>
<dbReference type="Proteomes" id="UP001221898">
    <property type="component" value="Unassembled WGS sequence"/>
</dbReference>
<sequence>MTESNPPDLDPAVSPPSLSLSLSARVDKVLLPLQQSSLFSALEKRECLSVIAALPALFLMSRSRAVLCVLSVRSSPAAARLPQPTCDLPCGPPAPGLGYKPPLKRLTDSPR</sequence>
<evidence type="ECO:0000313" key="3">
    <source>
        <dbReference type="Proteomes" id="UP001221898"/>
    </source>
</evidence>
<dbReference type="AlphaFoldDB" id="A0AAD7WDF5"/>
<feature type="region of interest" description="Disordered" evidence="1">
    <location>
        <begin position="90"/>
        <end position="111"/>
    </location>
</feature>
<evidence type="ECO:0000256" key="1">
    <source>
        <dbReference type="SAM" id="MobiDB-lite"/>
    </source>
</evidence>
<evidence type="ECO:0000313" key="2">
    <source>
        <dbReference type="EMBL" id="KAJ8392668.1"/>
    </source>
</evidence>
<reference evidence="2" key="1">
    <citation type="journal article" date="2023" name="Science">
        <title>Genome structures resolve the early diversification of teleost fishes.</title>
        <authorList>
            <person name="Parey E."/>
            <person name="Louis A."/>
            <person name="Montfort J."/>
            <person name="Bouchez O."/>
            <person name="Roques C."/>
            <person name="Iampietro C."/>
            <person name="Lluch J."/>
            <person name="Castinel A."/>
            <person name="Donnadieu C."/>
            <person name="Desvignes T."/>
            <person name="Floi Bucao C."/>
            <person name="Jouanno E."/>
            <person name="Wen M."/>
            <person name="Mejri S."/>
            <person name="Dirks R."/>
            <person name="Jansen H."/>
            <person name="Henkel C."/>
            <person name="Chen W.J."/>
            <person name="Zahm M."/>
            <person name="Cabau C."/>
            <person name="Klopp C."/>
            <person name="Thompson A.W."/>
            <person name="Robinson-Rechavi M."/>
            <person name="Braasch I."/>
            <person name="Lecointre G."/>
            <person name="Bobe J."/>
            <person name="Postlethwait J.H."/>
            <person name="Berthelot C."/>
            <person name="Roest Crollius H."/>
            <person name="Guiguen Y."/>
        </authorList>
    </citation>
    <scope>NUCLEOTIDE SEQUENCE</scope>
    <source>
        <strain evidence="2">NC1722</strain>
    </source>
</reference>
<dbReference type="EMBL" id="JAINUG010000144">
    <property type="protein sequence ID" value="KAJ8392668.1"/>
    <property type="molecule type" value="Genomic_DNA"/>
</dbReference>
<keyword evidence="3" id="KW-1185">Reference proteome</keyword>